<proteinExistence type="predicted"/>
<dbReference type="eggNOG" id="COG0515">
    <property type="taxonomic scope" value="Bacteria"/>
</dbReference>
<feature type="region of interest" description="Disordered" evidence="6">
    <location>
        <begin position="631"/>
        <end position="657"/>
    </location>
</feature>
<dbReference type="AlphaFoldDB" id="A6G4U4"/>
<dbReference type="PANTHER" id="PTHR43289">
    <property type="entry name" value="MITOGEN-ACTIVATED PROTEIN KINASE KINASE KINASE 20-RELATED"/>
    <property type="match status" value="1"/>
</dbReference>
<dbReference type="InterPro" id="IPR017441">
    <property type="entry name" value="Protein_kinase_ATP_BS"/>
</dbReference>
<accession>A6G4U4</accession>
<dbReference type="STRING" id="391625.PPSIR1_10550"/>
<evidence type="ECO:0000256" key="5">
    <source>
        <dbReference type="PROSITE-ProRule" id="PRU10141"/>
    </source>
</evidence>
<keyword evidence="10" id="KW-1185">Reference proteome</keyword>
<dbReference type="GO" id="GO:0004674">
    <property type="term" value="F:protein serine/threonine kinase activity"/>
    <property type="evidence" value="ECO:0007669"/>
    <property type="project" value="UniProtKB-KW"/>
</dbReference>
<feature type="transmembrane region" description="Helical" evidence="7">
    <location>
        <begin position="596"/>
        <end position="619"/>
    </location>
</feature>
<dbReference type="SUPFAM" id="SSF56112">
    <property type="entry name" value="Protein kinase-like (PK-like)"/>
    <property type="match status" value="1"/>
</dbReference>
<evidence type="ECO:0000259" key="8">
    <source>
        <dbReference type="PROSITE" id="PS50011"/>
    </source>
</evidence>
<keyword evidence="2 5" id="KW-0547">Nucleotide-binding</keyword>
<keyword evidence="1" id="KW-0808">Transferase</keyword>
<dbReference type="EMBL" id="ABCS01000023">
    <property type="protein sequence ID" value="EDM79036.1"/>
    <property type="molecule type" value="Genomic_DNA"/>
</dbReference>
<keyword evidence="3 9" id="KW-0418">Kinase</keyword>
<keyword evidence="7" id="KW-0812">Transmembrane</keyword>
<reference evidence="9 10" key="1">
    <citation type="submission" date="2007-06" db="EMBL/GenBank/DDBJ databases">
        <authorList>
            <person name="Shimkets L."/>
            <person name="Ferriera S."/>
            <person name="Johnson J."/>
            <person name="Kravitz S."/>
            <person name="Beeson K."/>
            <person name="Sutton G."/>
            <person name="Rogers Y.-H."/>
            <person name="Friedman R."/>
            <person name="Frazier M."/>
            <person name="Venter J.C."/>
        </authorList>
    </citation>
    <scope>NUCLEOTIDE SEQUENCE [LARGE SCALE GENOMIC DNA]</scope>
    <source>
        <strain evidence="9 10">SIR-1</strain>
    </source>
</reference>
<feature type="compositionally biased region" description="Low complexity" evidence="6">
    <location>
        <begin position="89"/>
        <end position="104"/>
    </location>
</feature>
<evidence type="ECO:0000256" key="1">
    <source>
        <dbReference type="ARBA" id="ARBA00022679"/>
    </source>
</evidence>
<evidence type="ECO:0000313" key="9">
    <source>
        <dbReference type="EMBL" id="EDM79036.1"/>
    </source>
</evidence>
<dbReference type="OrthoDB" id="9758570at2"/>
<evidence type="ECO:0000256" key="3">
    <source>
        <dbReference type="ARBA" id="ARBA00022777"/>
    </source>
</evidence>
<dbReference type="PROSITE" id="PS00108">
    <property type="entry name" value="PROTEIN_KINASE_ST"/>
    <property type="match status" value="1"/>
</dbReference>
<dbReference type="Proteomes" id="UP000005801">
    <property type="component" value="Unassembled WGS sequence"/>
</dbReference>
<evidence type="ECO:0000256" key="4">
    <source>
        <dbReference type="ARBA" id="ARBA00022840"/>
    </source>
</evidence>
<dbReference type="CDD" id="cd14014">
    <property type="entry name" value="STKc_PknB_like"/>
    <property type="match status" value="1"/>
</dbReference>
<dbReference type="InterPro" id="IPR008271">
    <property type="entry name" value="Ser/Thr_kinase_AS"/>
</dbReference>
<feature type="domain" description="Protein kinase" evidence="8">
    <location>
        <begin position="170"/>
        <end position="435"/>
    </location>
</feature>
<dbReference type="PANTHER" id="PTHR43289:SF34">
    <property type="entry name" value="SERINE_THREONINE-PROTEIN KINASE YBDM-RELATED"/>
    <property type="match status" value="1"/>
</dbReference>
<keyword evidence="7" id="KW-0472">Membrane</keyword>
<dbReference type="PROSITE" id="PS50011">
    <property type="entry name" value="PROTEIN_KINASE_DOM"/>
    <property type="match status" value="1"/>
</dbReference>
<organism evidence="9 10">
    <name type="scientific">Plesiocystis pacifica SIR-1</name>
    <dbReference type="NCBI Taxonomy" id="391625"/>
    <lineage>
        <taxon>Bacteria</taxon>
        <taxon>Pseudomonadati</taxon>
        <taxon>Myxococcota</taxon>
        <taxon>Polyangia</taxon>
        <taxon>Nannocystales</taxon>
        <taxon>Nannocystaceae</taxon>
        <taxon>Plesiocystis</taxon>
    </lineage>
</organism>
<keyword evidence="9" id="KW-0723">Serine/threonine-protein kinase</keyword>
<dbReference type="PROSITE" id="PS00107">
    <property type="entry name" value="PROTEIN_KINASE_ATP"/>
    <property type="match status" value="1"/>
</dbReference>
<evidence type="ECO:0000256" key="2">
    <source>
        <dbReference type="ARBA" id="ARBA00022741"/>
    </source>
</evidence>
<comment type="caution">
    <text evidence="9">The sequence shown here is derived from an EMBL/GenBank/DDBJ whole genome shotgun (WGS) entry which is preliminary data.</text>
</comment>
<dbReference type="RefSeq" id="WP_006971743.1">
    <property type="nucleotide sequence ID" value="NZ_ABCS01000023.1"/>
</dbReference>
<feature type="region of interest" description="Disordered" evidence="6">
    <location>
        <begin position="439"/>
        <end position="488"/>
    </location>
</feature>
<dbReference type="SMART" id="SM00220">
    <property type="entry name" value="S_TKc"/>
    <property type="match status" value="1"/>
</dbReference>
<feature type="region of interest" description="Disordered" evidence="6">
    <location>
        <begin position="21"/>
        <end position="158"/>
    </location>
</feature>
<keyword evidence="4 5" id="KW-0067">ATP-binding</keyword>
<protein>
    <submittedName>
        <fullName evidence="9">Serine/threonine protein kinase</fullName>
    </submittedName>
</protein>
<dbReference type="Pfam" id="PF00069">
    <property type="entry name" value="Pkinase"/>
    <property type="match status" value="1"/>
</dbReference>
<evidence type="ECO:0000256" key="6">
    <source>
        <dbReference type="SAM" id="MobiDB-lite"/>
    </source>
</evidence>
<dbReference type="GO" id="GO:0005524">
    <property type="term" value="F:ATP binding"/>
    <property type="evidence" value="ECO:0007669"/>
    <property type="project" value="UniProtKB-UniRule"/>
</dbReference>
<keyword evidence="7" id="KW-1133">Transmembrane helix</keyword>
<dbReference type="InterPro" id="IPR000719">
    <property type="entry name" value="Prot_kinase_dom"/>
</dbReference>
<evidence type="ECO:0000313" key="10">
    <source>
        <dbReference type="Proteomes" id="UP000005801"/>
    </source>
</evidence>
<dbReference type="Gene3D" id="1.10.510.10">
    <property type="entry name" value="Transferase(Phosphotransferase) domain 1"/>
    <property type="match status" value="1"/>
</dbReference>
<feature type="region of interest" description="Disordered" evidence="6">
    <location>
        <begin position="518"/>
        <end position="548"/>
    </location>
</feature>
<evidence type="ECO:0000256" key="7">
    <source>
        <dbReference type="SAM" id="Phobius"/>
    </source>
</evidence>
<gene>
    <name evidence="9" type="ORF">PPSIR1_10550</name>
</gene>
<feature type="compositionally biased region" description="Basic and acidic residues" evidence="6">
    <location>
        <begin position="120"/>
        <end position="131"/>
    </location>
</feature>
<feature type="compositionally biased region" description="Low complexity" evidence="6">
    <location>
        <begin position="455"/>
        <end position="467"/>
    </location>
</feature>
<sequence>MRVCPQCGARYDDGAGYCPMDGAVLQDESPPASFVFRPPGGGDGSEGGDEPVEAETSTLPGSDGAQEGAVTAQATTQAPSSEPVPQPAARPSSQPQAAAGASSARWLPSGGGGEAAASPRAREGSGPRREPSSTSASRARWLAAPVNSDPPLDSDKAEEPLTGIVLGERYRIDSLIGAGGMGVVYKATHVHIGRPIAVKVLRRRFAAKLDLAMRFTAEARVASTLEHPNVIDIIDIGETPQGSPYFVMEYLSGRTLAREIRTRGPMEVGRAIDIGCEIAQGLSAIHKAGIVHRDLKPDNVFLTQATEQAPERIKILDFGVALDPSRKQRLTKVGSVLGTPEYMSPEQARGEDLDGRSDLYALGVVLFEALSGQVPLTSDSQVGTLTKQAFEAAPSLRVIDARMAEYPTLEGVVSQLLAKDRRNRPANALDAIELLEAAAERDLGPRPPTPRRRPSSAPAPRSTAGPSNPSPPPGAEANAPATSGRRPRRSTIVIGSGAVSSAHPSAGVEQDVGSATGDFTARDVFGSDIDHDKRWSPTPDAQPGRPRRPSVIVQGVETITGQRPARIVNAEPVANRVQSEDERAAEAAPAPSGLRAIAPMIVLALCAALFASLLTVAFVRWFERREAREGEPTGMLEGMPPRISSDRVAGQPGPTPS</sequence>
<dbReference type="Gene3D" id="3.30.200.20">
    <property type="entry name" value="Phosphorylase Kinase, domain 1"/>
    <property type="match status" value="1"/>
</dbReference>
<name>A6G4U4_9BACT</name>
<feature type="binding site" evidence="5">
    <location>
        <position position="208"/>
    </location>
    <ligand>
        <name>ATP</name>
        <dbReference type="ChEBI" id="CHEBI:30616"/>
    </ligand>
</feature>
<dbReference type="InterPro" id="IPR011009">
    <property type="entry name" value="Kinase-like_dom_sf"/>
</dbReference>